<organism evidence="1 2">
    <name type="scientific">Mycobacterium mantenii</name>
    <dbReference type="NCBI Taxonomy" id="560555"/>
    <lineage>
        <taxon>Bacteria</taxon>
        <taxon>Bacillati</taxon>
        <taxon>Actinomycetota</taxon>
        <taxon>Actinomycetes</taxon>
        <taxon>Mycobacteriales</taxon>
        <taxon>Mycobacteriaceae</taxon>
        <taxon>Mycobacterium</taxon>
        <taxon>Mycobacterium avium complex (MAC)</taxon>
    </lineage>
</organism>
<protein>
    <submittedName>
        <fullName evidence="1">Uncharacterized protein</fullName>
    </submittedName>
</protein>
<gene>
    <name evidence="1" type="ORF">MMAN_36330</name>
</gene>
<dbReference type="EMBL" id="AP022590">
    <property type="protein sequence ID" value="BBY39499.1"/>
    <property type="molecule type" value="Genomic_DNA"/>
</dbReference>
<sequence>MTRISQLTGRPVIERSLPANGEVELKRGRLMFDLVAGRGGTGHRNLTLKLKELEGKRHE</sequence>
<keyword evidence="2" id="KW-1185">Reference proteome</keyword>
<evidence type="ECO:0000313" key="2">
    <source>
        <dbReference type="Proteomes" id="UP000465812"/>
    </source>
</evidence>
<reference evidence="1 2" key="1">
    <citation type="journal article" date="2019" name="Emerg. Microbes Infect.">
        <title>Comprehensive subspecies identification of 175 nontuberculous mycobacteria species based on 7547 genomic profiles.</title>
        <authorList>
            <person name="Matsumoto Y."/>
            <person name="Kinjo T."/>
            <person name="Motooka D."/>
            <person name="Nabeya D."/>
            <person name="Jung N."/>
            <person name="Uechi K."/>
            <person name="Horii T."/>
            <person name="Iida T."/>
            <person name="Fujita J."/>
            <person name="Nakamura S."/>
        </authorList>
    </citation>
    <scope>NUCLEOTIDE SEQUENCE [LARGE SCALE GENOMIC DNA]</scope>
    <source>
        <strain evidence="1 2">JCM 18113</strain>
    </source>
</reference>
<evidence type="ECO:0000313" key="1">
    <source>
        <dbReference type="EMBL" id="BBY39499.1"/>
    </source>
</evidence>
<name>A0ABM7JV96_MYCNT</name>
<dbReference type="Proteomes" id="UP000465812">
    <property type="component" value="Chromosome"/>
</dbReference>
<accession>A0ABM7JV96</accession>
<proteinExistence type="predicted"/>